<dbReference type="Proteomes" id="UP000252519">
    <property type="component" value="Unassembled WGS sequence"/>
</dbReference>
<dbReference type="Pfam" id="PF00630">
    <property type="entry name" value="Filamin"/>
    <property type="match status" value="7"/>
</dbReference>
<protein>
    <submittedName>
        <fullName evidence="4">Filamin/ABP280 repeat protein</fullName>
    </submittedName>
</protein>
<dbReference type="SMART" id="SM00557">
    <property type="entry name" value="IG_FLMN"/>
    <property type="match status" value="5"/>
</dbReference>
<dbReference type="SUPFAM" id="SSF81296">
    <property type="entry name" value="E set domains"/>
    <property type="match status" value="7"/>
</dbReference>
<dbReference type="InterPro" id="IPR014756">
    <property type="entry name" value="Ig_E-set"/>
</dbReference>
<feature type="repeat" description="Filamin" evidence="3">
    <location>
        <begin position="141"/>
        <end position="277"/>
    </location>
</feature>
<dbReference type="FunFam" id="2.60.40.10:FF:000096">
    <property type="entry name" value="filamin-C isoform X2"/>
    <property type="match status" value="1"/>
</dbReference>
<dbReference type="InterPro" id="IPR001298">
    <property type="entry name" value="Filamin/ABP280_rpt"/>
</dbReference>
<keyword evidence="5" id="KW-1185">Reference proteome</keyword>
<dbReference type="GO" id="GO:0030036">
    <property type="term" value="P:actin cytoskeleton organization"/>
    <property type="evidence" value="ECO:0007669"/>
    <property type="project" value="InterPro"/>
</dbReference>
<dbReference type="InterPro" id="IPR044801">
    <property type="entry name" value="Filamin"/>
</dbReference>
<gene>
    <name evidence="4" type="ORF">ANCCAN_12398</name>
</gene>
<feature type="repeat" description="Filamin" evidence="3">
    <location>
        <begin position="279"/>
        <end position="373"/>
    </location>
</feature>
<name>A0A368GEG4_ANCCA</name>
<evidence type="ECO:0000313" key="4">
    <source>
        <dbReference type="EMBL" id="RCN41649.1"/>
    </source>
</evidence>
<evidence type="ECO:0000256" key="3">
    <source>
        <dbReference type="PROSITE-ProRule" id="PRU00087"/>
    </source>
</evidence>
<accession>A0A368GEG4</accession>
<comment type="caution">
    <text evidence="4">The sequence shown here is derived from an EMBL/GenBank/DDBJ whole genome shotgun (WGS) entry which is preliminary data.</text>
</comment>
<feature type="repeat" description="Filamin" evidence="3">
    <location>
        <begin position="376"/>
        <end position="467"/>
    </location>
</feature>
<feature type="repeat" description="Filamin" evidence="3">
    <location>
        <begin position="44"/>
        <end position="138"/>
    </location>
</feature>
<dbReference type="STRING" id="29170.A0A368GEG4"/>
<feature type="non-terminal residue" evidence="4">
    <location>
        <position position="1"/>
    </location>
</feature>
<proteinExistence type="inferred from homology"/>
<evidence type="ECO:0000256" key="2">
    <source>
        <dbReference type="ARBA" id="ARBA00022737"/>
    </source>
</evidence>
<sequence length="595" mass="64674">LRINFKDGNCHVQYKVAQPGEYIVAIKFNDQHIPDSPFKVFIAPATGEARKLELAQFHDQGIPAGKAFTFTVLTHRARGHLEAKVVTPTNEIETIDIVPIEDGESYALRFLPKESGNHYIHVTLDGAPMRDSPFRLRVGGRDQCDPTAISVTGDGIKKGTTGQKCEFIVVTANAGAGILNIQLDGPSKATLDAYELERGYKVRYTPLAPGDYYAAIKYNGMSWTSCAKQTHGIAILRINFKDGNCHVQYKVAQPGEYIVAIKFNDQHIPDSPFKVFIAPATGEARKLELAQFHDQGIPAGKAFTFTVLTHRARGHLEAKVVTPTNEIETIDIVPIEDGESYALRFLPKESGNHYIHVTLDGAPMRDSPFRLRVGGRDQCDPTAISVTGDGIKKGTTGQKCEFIVVTANAGAGILNIQLDGPSKATLDAYELERGYKVRYTPLAPGDYYAAIKYNGIHIPGSPFKIPVEGKVLGGNGYNESSFVKIDAVAKTTKGTVATVPEYKGDASKVEAKGAGLNKFFPGRPAMFTIDTGIAGPNILMVGVVTTKGPCEEVVVKHHGNGHYIVTYKVPDRVKGFIFIKYGDQEIPGSPFAIEP</sequence>
<organism evidence="4 5">
    <name type="scientific">Ancylostoma caninum</name>
    <name type="common">Dog hookworm</name>
    <dbReference type="NCBI Taxonomy" id="29170"/>
    <lineage>
        <taxon>Eukaryota</taxon>
        <taxon>Metazoa</taxon>
        <taxon>Ecdysozoa</taxon>
        <taxon>Nematoda</taxon>
        <taxon>Chromadorea</taxon>
        <taxon>Rhabditida</taxon>
        <taxon>Rhabditina</taxon>
        <taxon>Rhabditomorpha</taxon>
        <taxon>Strongyloidea</taxon>
        <taxon>Ancylostomatidae</taxon>
        <taxon>Ancylostomatinae</taxon>
        <taxon>Ancylostoma</taxon>
    </lineage>
</organism>
<dbReference type="OrthoDB" id="5334309at2759"/>
<feature type="repeat" description="Filamin" evidence="3">
    <location>
        <begin position="501"/>
        <end position="595"/>
    </location>
</feature>
<reference evidence="4 5" key="1">
    <citation type="submission" date="2014-10" db="EMBL/GenBank/DDBJ databases">
        <title>Draft genome of the hookworm Ancylostoma caninum.</title>
        <authorList>
            <person name="Mitreva M."/>
        </authorList>
    </citation>
    <scope>NUCLEOTIDE SEQUENCE [LARGE SCALE GENOMIC DNA]</scope>
    <source>
        <strain evidence="4 5">Baltimore</strain>
    </source>
</reference>
<comment type="similarity">
    <text evidence="1">Belongs to the filamin family.</text>
</comment>
<feature type="repeat" description="Filamin" evidence="3">
    <location>
        <begin position="1"/>
        <end position="42"/>
    </location>
</feature>
<dbReference type="PANTHER" id="PTHR38537:SF8">
    <property type="entry name" value="FILAMIN-A"/>
    <property type="match status" value="1"/>
</dbReference>
<dbReference type="PROSITE" id="PS50194">
    <property type="entry name" value="FILAMIN_REPEAT"/>
    <property type="match status" value="6"/>
</dbReference>
<evidence type="ECO:0000313" key="5">
    <source>
        <dbReference type="Proteomes" id="UP000252519"/>
    </source>
</evidence>
<dbReference type="InterPro" id="IPR017868">
    <property type="entry name" value="Filamin/ABP280_repeat-like"/>
</dbReference>
<dbReference type="PANTHER" id="PTHR38537">
    <property type="entry name" value="JITTERBUG, ISOFORM N"/>
    <property type="match status" value="1"/>
</dbReference>
<dbReference type="Gene3D" id="2.60.40.10">
    <property type="entry name" value="Immunoglobulins"/>
    <property type="match status" value="7"/>
</dbReference>
<evidence type="ECO:0000256" key="1">
    <source>
        <dbReference type="ARBA" id="ARBA00009238"/>
    </source>
</evidence>
<dbReference type="InterPro" id="IPR013783">
    <property type="entry name" value="Ig-like_fold"/>
</dbReference>
<keyword evidence="2" id="KW-0677">Repeat</keyword>
<dbReference type="EMBL" id="JOJR01000227">
    <property type="protein sequence ID" value="RCN41649.1"/>
    <property type="molecule type" value="Genomic_DNA"/>
</dbReference>
<dbReference type="AlphaFoldDB" id="A0A368GEG4"/>
<dbReference type="GO" id="GO:0051015">
    <property type="term" value="F:actin filament binding"/>
    <property type="evidence" value="ECO:0007669"/>
    <property type="project" value="InterPro"/>
</dbReference>